<dbReference type="InterPro" id="IPR011344">
    <property type="entry name" value="ssDNA-bd"/>
</dbReference>
<organism evidence="3 4">
    <name type="scientific">Acacia crassicarpa</name>
    <name type="common">northern wattle</name>
    <dbReference type="NCBI Taxonomy" id="499986"/>
    <lineage>
        <taxon>Eukaryota</taxon>
        <taxon>Viridiplantae</taxon>
        <taxon>Streptophyta</taxon>
        <taxon>Embryophyta</taxon>
        <taxon>Tracheophyta</taxon>
        <taxon>Spermatophyta</taxon>
        <taxon>Magnoliopsida</taxon>
        <taxon>eudicotyledons</taxon>
        <taxon>Gunneridae</taxon>
        <taxon>Pentapetalae</taxon>
        <taxon>rosids</taxon>
        <taxon>fabids</taxon>
        <taxon>Fabales</taxon>
        <taxon>Fabaceae</taxon>
        <taxon>Caesalpinioideae</taxon>
        <taxon>mimosoid clade</taxon>
        <taxon>Acacieae</taxon>
        <taxon>Acacia</taxon>
    </lineage>
</organism>
<protein>
    <submittedName>
        <fullName evidence="3">Uncharacterized protein</fullName>
    </submittedName>
</protein>
<dbReference type="Proteomes" id="UP001293593">
    <property type="component" value="Unassembled WGS sequence"/>
</dbReference>
<dbReference type="GO" id="GO:0042645">
    <property type="term" value="C:mitochondrial nucleoid"/>
    <property type="evidence" value="ECO:0007669"/>
    <property type="project" value="TreeGrafter"/>
</dbReference>
<dbReference type="PROSITE" id="PS50935">
    <property type="entry name" value="SSB"/>
    <property type="match status" value="1"/>
</dbReference>
<name>A0AAE1JV82_9FABA</name>
<comment type="caution">
    <text evidence="3">The sequence shown here is derived from an EMBL/GenBank/DDBJ whole genome shotgun (WGS) entry which is preliminary data.</text>
</comment>
<dbReference type="Gene3D" id="2.40.50.140">
    <property type="entry name" value="Nucleic acid-binding proteins"/>
    <property type="match status" value="1"/>
</dbReference>
<reference evidence="3" key="1">
    <citation type="submission" date="2023-10" db="EMBL/GenBank/DDBJ databases">
        <title>Chromosome-level genome of the transformable northern wattle, Acacia crassicarpa.</title>
        <authorList>
            <person name="Massaro I."/>
            <person name="Sinha N.R."/>
            <person name="Poethig S."/>
            <person name="Leichty A.R."/>
        </authorList>
    </citation>
    <scope>NUCLEOTIDE SEQUENCE</scope>
    <source>
        <strain evidence="3">Acra3RX</strain>
        <tissue evidence="3">Leaf</tissue>
    </source>
</reference>
<dbReference type="EMBL" id="JAWXYG010000004">
    <property type="protein sequence ID" value="KAK4274724.1"/>
    <property type="molecule type" value="Genomic_DNA"/>
</dbReference>
<evidence type="ECO:0000313" key="4">
    <source>
        <dbReference type="Proteomes" id="UP001293593"/>
    </source>
</evidence>
<accession>A0AAE1JV82</accession>
<gene>
    <name evidence="3" type="ORF">QN277_017907</name>
</gene>
<dbReference type="PANTHER" id="PTHR10302">
    <property type="entry name" value="SINGLE-STRANDED DNA-BINDING PROTEIN"/>
    <property type="match status" value="1"/>
</dbReference>
<dbReference type="GO" id="GO:0003697">
    <property type="term" value="F:single-stranded DNA binding"/>
    <property type="evidence" value="ECO:0007669"/>
    <property type="project" value="InterPro"/>
</dbReference>
<sequence>MLWRGVISHLARALLSSPQKSSRFSSSSTLNRLRNSFDDDVRAGSAVYQHALKFRPPAMIEWRKRLDNTVNLIGSVTRDPQVILGKSGDYAAHTTLRVKSSDGSSFWVLLMMRDGLAEIASKHLKRNDIIFASGHLASYEKDDGRGNIKLIYKVIVKELNFVAKRPCYQGRKALESTEEKRTHAQDYENRLHLWQVFFTNPHEWWDNRKRKLNSKAPDFKHKDTGEALWLSQDDPPWVKRQLQKLDSEMAGKLVGFCSRVTTWVYDE</sequence>
<dbReference type="SUPFAM" id="SSF50249">
    <property type="entry name" value="Nucleic acid-binding proteins"/>
    <property type="match status" value="1"/>
</dbReference>
<dbReference type="InterPro" id="IPR000424">
    <property type="entry name" value="Primosome_PriB/ssb"/>
</dbReference>
<dbReference type="InterPro" id="IPR012340">
    <property type="entry name" value="NA-bd_OB-fold"/>
</dbReference>
<dbReference type="Pfam" id="PF00436">
    <property type="entry name" value="SSB"/>
    <property type="match status" value="1"/>
</dbReference>
<evidence type="ECO:0000313" key="3">
    <source>
        <dbReference type="EMBL" id="KAK4274724.1"/>
    </source>
</evidence>
<evidence type="ECO:0000256" key="1">
    <source>
        <dbReference type="ARBA" id="ARBA00023125"/>
    </source>
</evidence>
<keyword evidence="4" id="KW-1185">Reference proteome</keyword>
<dbReference type="PANTHER" id="PTHR10302:SF18">
    <property type="entry name" value="PROTEIN OSB1, MITOCHONDRIAL"/>
    <property type="match status" value="1"/>
</dbReference>
<proteinExistence type="predicted"/>
<keyword evidence="1 2" id="KW-0238">DNA-binding</keyword>
<dbReference type="AlphaFoldDB" id="A0AAE1JV82"/>
<evidence type="ECO:0000256" key="2">
    <source>
        <dbReference type="PROSITE-ProRule" id="PRU00252"/>
    </source>
</evidence>
<dbReference type="GO" id="GO:0006264">
    <property type="term" value="P:mitochondrial DNA replication"/>
    <property type="evidence" value="ECO:0007669"/>
    <property type="project" value="TreeGrafter"/>
</dbReference>